<feature type="transmembrane region" description="Helical" evidence="2">
    <location>
        <begin position="99"/>
        <end position="124"/>
    </location>
</feature>
<gene>
    <name evidence="3" type="ORF">FSP39_004129</name>
</gene>
<dbReference type="AlphaFoldDB" id="A0AA88YA32"/>
<feature type="non-terminal residue" evidence="3">
    <location>
        <position position="1"/>
    </location>
</feature>
<dbReference type="EMBL" id="VSWD01000005">
    <property type="protein sequence ID" value="KAK3101512.1"/>
    <property type="molecule type" value="Genomic_DNA"/>
</dbReference>
<feature type="compositionally biased region" description="Basic and acidic residues" evidence="1">
    <location>
        <begin position="164"/>
        <end position="176"/>
    </location>
</feature>
<protein>
    <submittedName>
        <fullName evidence="3">Uncharacterized protein</fullName>
    </submittedName>
</protein>
<reference evidence="3" key="1">
    <citation type="submission" date="2019-08" db="EMBL/GenBank/DDBJ databases">
        <title>The improved chromosome-level genome for the pearl oyster Pinctada fucata martensii using PacBio sequencing and Hi-C.</title>
        <authorList>
            <person name="Zheng Z."/>
        </authorList>
    </citation>
    <scope>NUCLEOTIDE SEQUENCE</scope>
    <source>
        <strain evidence="3">ZZ-2019</strain>
        <tissue evidence="3">Adductor muscle</tissue>
    </source>
</reference>
<evidence type="ECO:0000256" key="2">
    <source>
        <dbReference type="SAM" id="Phobius"/>
    </source>
</evidence>
<keyword evidence="4" id="KW-1185">Reference proteome</keyword>
<name>A0AA88YA32_PINIB</name>
<feature type="compositionally biased region" description="Polar residues" evidence="1">
    <location>
        <begin position="478"/>
        <end position="487"/>
    </location>
</feature>
<feature type="compositionally biased region" description="Polar residues" evidence="1">
    <location>
        <begin position="177"/>
        <end position="190"/>
    </location>
</feature>
<feature type="region of interest" description="Disordered" evidence="1">
    <location>
        <begin position="155"/>
        <end position="190"/>
    </location>
</feature>
<proteinExistence type="predicted"/>
<keyword evidence="2" id="KW-1133">Transmembrane helix</keyword>
<evidence type="ECO:0000256" key="1">
    <source>
        <dbReference type="SAM" id="MobiDB-lite"/>
    </source>
</evidence>
<keyword evidence="2" id="KW-0472">Membrane</keyword>
<keyword evidence="2" id="KW-0812">Transmembrane</keyword>
<evidence type="ECO:0000313" key="4">
    <source>
        <dbReference type="Proteomes" id="UP001186944"/>
    </source>
</evidence>
<evidence type="ECO:0000313" key="3">
    <source>
        <dbReference type="EMBL" id="KAK3101512.1"/>
    </source>
</evidence>
<accession>A0AA88YA32</accession>
<comment type="caution">
    <text evidence="3">The sequence shown here is derived from an EMBL/GenBank/DDBJ whole genome shotgun (WGS) entry which is preliminary data.</text>
</comment>
<sequence>LSFCFPLDPCQRNTLLHGEGRDENSPYQQDNLCDDLISSTWYRIVGSAVTSCPAISSCGSLYPVWLNETVNSKTNTEEFTTIINRNIGKEEERPIENNIWIFVVFGSSGFCILLGTTFILVCLIKRRLKEKQSNSKNEDPYAELGGLSKVFTERNSDENSTDGIVHHDIEEQRSTDSIESGQIDANGNHNSQFYFNTKMSSRKYRPEECNELGAHKIGKDVVERSTTFCYQNEGIDFSSDCNEEHFSVSYNESNSPSDSIEKSYKTIYPNPDDYDCYRTSQKQYYTNTKLVTRDHGLEGWEKSTFDQDNADDICQSGTCTCISNEDNKEEKQCEANFDTDTYTDSYPLQPGLVGDPLPSYLEAHEMQEVSKDYINQYNMNTKLPKNEFYLEISEEHALNIGNKTIANQSSSACNEELQESDDCNDLNIQSNTETEQNTFESRDVDKGCKNLYYSNMTLSTRKEGYMGSNGYVSDHGSENNSQHSISLSDEDHSLSKEIELKADGINDSINELHVSDTHICSMKTEVSDKQNLNQYQGLQDDQYYEGMTDDHAYQCLKSEHNYDVLSQ</sequence>
<organism evidence="3 4">
    <name type="scientific">Pinctada imbricata</name>
    <name type="common">Atlantic pearl-oyster</name>
    <name type="synonym">Pinctada martensii</name>
    <dbReference type="NCBI Taxonomy" id="66713"/>
    <lineage>
        <taxon>Eukaryota</taxon>
        <taxon>Metazoa</taxon>
        <taxon>Spiralia</taxon>
        <taxon>Lophotrochozoa</taxon>
        <taxon>Mollusca</taxon>
        <taxon>Bivalvia</taxon>
        <taxon>Autobranchia</taxon>
        <taxon>Pteriomorphia</taxon>
        <taxon>Pterioida</taxon>
        <taxon>Pterioidea</taxon>
        <taxon>Pteriidae</taxon>
        <taxon>Pinctada</taxon>
    </lineage>
</organism>
<feature type="region of interest" description="Disordered" evidence="1">
    <location>
        <begin position="469"/>
        <end position="490"/>
    </location>
</feature>
<dbReference type="Proteomes" id="UP001186944">
    <property type="component" value="Unassembled WGS sequence"/>
</dbReference>